<organism evidence="3 4">
    <name type="scientific">Trueperella abortisuis</name>
    <dbReference type="NCBI Taxonomy" id="445930"/>
    <lineage>
        <taxon>Bacteria</taxon>
        <taxon>Bacillati</taxon>
        <taxon>Actinomycetota</taxon>
        <taxon>Actinomycetes</taxon>
        <taxon>Actinomycetales</taxon>
        <taxon>Actinomycetaceae</taxon>
        <taxon>Trueperella</taxon>
    </lineage>
</organism>
<sequence length="376" mass="38480">MKKRSILTALGALIAAVIIFIVGWWAARATLTTTTEPTPTAEVLTAEAREGRVGRTFNFSVTIQTPFLPVAVNQLSGVVTKVGPAEAADGSVLVVVGDQGIIAVESALPFYRDLGPGVRGEDVRALQSTLIHTGYLAGEADGVFGSLTARALSAFQKDNGLAQTGDAPLGTLYAFPSLPATVTYGEDLRPSAVVAGGETLISAPSGERTFTITVSESQQEFVPAGATVTFTVGDEEFVATIAEERTMTEQGDVTVHLLGPDGASVCDTRCDLLPNRPKTTVLAQVQPEAPVTGVTVPVAAVRTTPDGQAFVTLADATTQEVTVRGSGQGLAVVDGIDVGTIVQISQAGTSTPAAGAPEPSPDTGSEPAPEPAPSEG</sequence>
<reference evidence="3 4" key="1">
    <citation type="submission" date="2023-07" db="EMBL/GenBank/DDBJ databases">
        <title>Sequencing the genomes of 1000 actinobacteria strains.</title>
        <authorList>
            <person name="Klenk H.-P."/>
        </authorList>
    </citation>
    <scope>NUCLEOTIDE SEQUENCE [LARGE SCALE GENOMIC DNA]</scope>
    <source>
        <strain evidence="3 4">DSM 19515</strain>
    </source>
</reference>
<evidence type="ECO:0000313" key="3">
    <source>
        <dbReference type="EMBL" id="MDP9833297.1"/>
    </source>
</evidence>
<gene>
    <name evidence="3" type="ORF">J2S45_001976</name>
</gene>
<feature type="domain" description="Peptidoglycan binding-like" evidence="2">
    <location>
        <begin position="119"/>
        <end position="167"/>
    </location>
</feature>
<dbReference type="InterPro" id="IPR036366">
    <property type="entry name" value="PGBDSf"/>
</dbReference>
<keyword evidence="4" id="KW-1185">Reference proteome</keyword>
<dbReference type="SUPFAM" id="SSF47090">
    <property type="entry name" value="PGBD-like"/>
    <property type="match status" value="1"/>
</dbReference>
<comment type="caution">
    <text evidence="3">The sequence shown here is derived from an EMBL/GenBank/DDBJ whole genome shotgun (WGS) entry which is preliminary data.</text>
</comment>
<dbReference type="Gene3D" id="1.10.101.10">
    <property type="entry name" value="PGBD-like superfamily/PGBD"/>
    <property type="match status" value="1"/>
</dbReference>
<dbReference type="EMBL" id="JAUSQL010000001">
    <property type="protein sequence ID" value="MDP9833297.1"/>
    <property type="molecule type" value="Genomic_DNA"/>
</dbReference>
<accession>A0ABT9PLF5</accession>
<dbReference type="InterPro" id="IPR002477">
    <property type="entry name" value="Peptidoglycan-bd-like"/>
</dbReference>
<dbReference type="InterPro" id="IPR036365">
    <property type="entry name" value="PGBD-like_sf"/>
</dbReference>
<name>A0ABT9PLF5_9ACTO</name>
<evidence type="ECO:0000313" key="4">
    <source>
        <dbReference type="Proteomes" id="UP001230145"/>
    </source>
</evidence>
<evidence type="ECO:0000256" key="1">
    <source>
        <dbReference type="SAM" id="MobiDB-lite"/>
    </source>
</evidence>
<protein>
    <submittedName>
        <fullName evidence="3">Peptidoglycan hydrolase-like protein with peptidoglycan-binding domain</fullName>
    </submittedName>
</protein>
<dbReference type="RefSeq" id="WP_307635294.1">
    <property type="nucleotide sequence ID" value="NZ_JAUSQL010000001.1"/>
</dbReference>
<dbReference type="Proteomes" id="UP001230145">
    <property type="component" value="Unassembled WGS sequence"/>
</dbReference>
<feature type="region of interest" description="Disordered" evidence="1">
    <location>
        <begin position="347"/>
        <end position="376"/>
    </location>
</feature>
<proteinExistence type="predicted"/>
<evidence type="ECO:0000259" key="2">
    <source>
        <dbReference type="Pfam" id="PF01471"/>
    </source>
</evidence>
<dbReference type="Pfam" id="PF01471">
    <property type="entry name" value="PG_binding_1"/>
    <property type="match status" value="1"/>
</dbReference>